<evidence type="ECO:0000313" key="2">
    <source>
        <dbReference type="EMBL" id="MDW5596522.1"/>
    </source>
</evidence>
<dbReference type="SUPFAM" id="SSF54427">
    <property type="entry name" value="NTF2-like"/>
    <property type="match status" value="1"/>
</dbReference>
<name>A0ABU4HT70_9ACTN</name>
<dbReference type="InterPro" id="IPR032710">
    <property type="entry name" value="NTF2-like_dom_sf"/>
</dbReference>
<sequence length="123" mass="13194">MSTTASDQLDLAALKRAIEARDAATIAGFYASDATIVMVDHEHPPSRPQRLEGIDAIRAMLDDVYSRDMTHEMTHAVGGSGGAAYTVACRYADGMCVEVATVLDVRDGRIVHEEGVQAWDEAG</sequence>
<evidence type="ECO:0000259" key="1">
    <source>
        <dbReference type="Pfam" id="PF12680"/>
    </source>
</evidence>
<protein>
    <submittedName>
        <fullName evidence="2">Nuclear transport factor 2 family protein</fullName>
    </submittedName>
</protein>
<dbReference type="Gene3D" id="3.10.450.50">
    <property type="match status" value="1"/>
</dbReference>
<accession>A0ABU4HT70</accession>
<dbReference type="InterPro" id="IPR037401">
    <property type="entry name" value="SnoaL-like"/>
</dbReference>
<evidence type="ECO:0000313" key="3">
    <source>
        <dbReference type="Proteomes" id="UP001284601"/>
    </source>
</evidence>
<dbReference type="Proteomes" id="UP001284601">
    <property type="component" value="Unassembled WGS sequence"/>
</dbReference>
<dbReference type="Pfam" id="PF12680">
    <property type="entry name" value="SnoaL_2"/>
    <property type="match status" value="1"/>
</dbReference>
<comment type="caution">
    <text evidence="2">The sequence shown here is derived from an EMBL/GenBank/DDBJ whole genome shotgun (WGS) entry which is preliminary data.</text>
</comment>
<dbReference type="EMBL" id="JAWSTH010000058">
    <property type="protein sequence ID" value="MDW5596522.1"/>
    <property type="molecule type" value="Genomic_DNA"/>
</dbReference>
<proteinExistence type="predicted"/>
<organism evidence="2 3">
    <name type="scientific">Conexibacter stalactiti</name>
    <dbReference type="NCBI Taxonomy" id="1940611"/>
    <lineage>
        <taxon>Bacteria</taxon>
        <taxon>Bacillati</taxon>
        <taxon>Actinomycetota</taxon>
        <taxon>Thermoleophilia</taxon>
        <taxon>Solirubrobacterales</taxon>
        <taxon>Conexibacteraceae</taxon>
        <taxon>Conexibacter</taxon>
    </lineage>
</organism>
<dbReference type="RefSeq" id="WP_318598927.1">
    <property type="nucleotide sequence ID" value="NZ_JAWSTH010000058.1"/>
</dbReference>
<reference evidence="3" key="1">
    <citation type="submission" date="2023-07" db="EMBL/GenBank/DDBJ databases">
        <title>Conexibacter stalactiti sp. nov., isolated from stalactites in a lava cave and emended description of the genus Conexibacter.</title>
        <authorList>
            <person name="Lee S.D."/>
        </authorList>
    </citation>
    <scope>NUCLEOTIDE SEQUENCE [LARGE SCALE GENOMIC DNA]</scope>
    <source>
        <strain evidence="3">KCTC 39840</strain>
    </source>
</reference>
<feature type="domain" description="SnoaL-like" evidence="1">
    <location>
        <begin position="16"/>
        <end position="112"/>
    </location>
</feature>
<reference evidence="2 3" key="2">
    <citation type="submission" date="2023-10" db="EMBL/GenBank/DDBJ databases">
        <authorList>
            <person name="Han X.F."/>
        </authorList>
    </citation>
    <scope>NUCLEOTIDE SEQUENCE [LARGE SCALE GENOMIC DNA]</scope>
    <source>
        <strain evidence="2 3">KCTC 39840</strain>
    </source>
</reference>
<gene>
    <name evidence="2" type="ORF">R7226_19400</name>
</gene>
<keyword evidence="3" id="KW-1185">Reference proteome</keyword>